<dbReference type="CDD" id="cd00383">
    <property type="entry name" value="trans_reg_C"/>
    <property type="match status" value="1"/>
</dbReference>
<proteinExistence type="predicted"/>
<name>A0AAU8MZU4_9GAMM</name>
<dbReference type="RefSeq" id="WP_363800158.1">
    <property type="nucleotide sequence ID" value="NZ_CP159925.1"/>
</dbReference>
<dbReference type="PROSITE" id="PS51755">
    <property type="entry name" value="OMPR_PHOB"/>
    <property type="match status" value="1"/>
</dbReference>
<evidence type="ECO:0000256" key="2">
    <source>
        <dbReference type="PROSITE-ProRule" id="PRU01091"/>
    </source>
</evidence>
<dbReference type="GO" id="GO:0000160">
    <property type="term" value="P:phosphorelay signal transduction system"/>
    <property type="evidence" value="ECO:0007669"/>
    <property type="project" value="InterPro"/>
</dbReference>
<dbReference type="GO" id="GO:0006355">
    <property type="term" value="P:regulation of DNA-templated transcription"/>
    <property type="evidence" value="ECO:0007669"/>
    <property type="project" value="InterPro"/>
</dbReference>
<dbReference type="SMART" id="SM00862">
    <property type="entry name" value="Trans_reg_C"/>
    <property type="match status" value="1"/>
</dbReference>
<sequence>MTTPWPADACYLQQDDLIVDLRYRRLIGPDQSVEVPQRVFDLFLLFLSEPHKLHSRSGLFERLWSGTIVEDTNLSQNVWLLRKALGESRKNWIRTVAKSGYVFEPPGPLRWFQQLPPAAGVAAAAGEAASVVAERADAPQILLESADVQAVPAVIAREPTAPDRIVLHESVQSDSTPSASARSLKRRYRWGTGAAGLALLCVVAALLLGRPWQGAAGRAERSVAVVAMRDPSAATPWAATLLEQWLSWKLDSLPEVNLLTESDLAAGGGPASVDVVFLSSERMPDEAGRIAVYARVLQDGKERRFEVEGDRSEVPALVDSLSRQVMARLVPEHKQPWPVLQLSAQAAERYARMAEARRQRDWMAVAKNGAEVVEMAPRFGLARLQLAEAQAELYNSAAANEQMQAAVRLLAPVPADVAAQLQAQRLAIDPFSERNALEAYSALVERYPRKTAYQLEHIGLLLSAGRPKDAQVRLAAMPNVREPVSVRIAKDQLRADAYRMMGELDRSRAVATAAEKITRDLGPGWTLERADTLLTLAIADTYQHPERGASPWYSKAAELYDQAGNSTRALHSRFLAQMTALPQPGSDAGMDELLARARAGGYRRLELIALMASATRASGRGDVVTHRARLQQAYAVAEAAGDVHSMRQISVILLSGLIQSGRFAEADASIARLRDADLQTGAVYLYGQHVARLASLRGRYREAISALDDAEKLQSDAAGPADTGMRASLSCLRADVLLSVGRLPEARQSLARCAKANYRFAGATATLGESRLEWLSGDRARAVALLDEAEKAPVMGAIGKWTHLIGIAEIATRLGDGDRAERIYAQLRPQLQPTGYAVLIAAARVGQAESAATRGDWAQSRVHAAEARKLIPGDAWSLRSRLDLLEAWDARERGDLAGAAVAAARLHQQARRLGDVATELQVHRLLPAGAIQNDCDAAQREALVARTGMRGAGAGWLDP</sequence>
<feature type="transmembrane region" description="Helical" evidence="3">
    <location>
        <begin position="190"/>
        <end position="212"/>
    </location>
</feature>
<evidence type="ECO:0000259" key="4">
    <source>
        <dbReference type="PROSITE" id="PS51755"/>
    </source>
</evidence>
<feature type="DNA-binding region" description="OmpR/PhoB-type" evidence="2">
    <location>
        <begin position="9"/>
        <end position="105"/>
    </location>
</feature>
<accession>A0AAU8MZU4</accession>
<evidence type="ECO:0000313" key="5">
    <source>
        <dbReference type="EMBL" id="XCO76879.1"/>
    </source>
</evidence>
<reference evidence="5" key="1">
    <citation type="submission" date="2024-06" db="EMBL/GenBank/DDBJ databases">
        <authorList>
            <person name="Li S."/>
        </authorList>
    </citation>
    <scope>NUCLEOTIDE SEQUENCE</scope>
    <source>
        <strain evidence="5">SR10</strain>
    </source>
</reference>
<dbReference type="Gene3D" id="1.25.40.10">
    <property type="entry name" value="Tetratricopeptide repeat domain"/>
    <property type="match status" value="1"/>
</dbReference>
<dbReference type="Pfam" id="PF00486">
    <property type="entry name" value="Trans_reg_C"/>
    <property type="match status" value="1"/>
</dbReference>
<dbReference type="InterPro" id="IPR036388">
    <property type="entry name" value="WH-like_DNA-bd_sf"/>
</dbReference>
<dbReference type="InterPro" id="IPR001867">
    <property type="entry name" value="OmpR/PhoB-type_DNA-bd"/>
</dbReference>
<dbReference type="EMBL" id="CP159925">
    <property type="protein sequence ID" value="XCO76879.1"/>
    <property type="molecule type" value="Genomic_DNA"/>
</dbReference>
<feature type="domain" description="OmpR/PhoB-type" evidence="4">
    <location>
        <begin position="9"/>
        <end position="105"/>
    </location>
</feature>
<dbReference type="InterPro" id="IPR011990">
    <property type="entry name" value="TPR-like_helical_dom_sf"/>
</dbReference>
<gene>
    <name evidence="5" type="ORF">ABU614_08890</name>
</gene>
<evidence type="ECO:0000256" key="1">
    <source>
        <dbReference type="ARBA" id="ARBA00023125"/>
    </source>
</evidence>
<keyword evidence="3" id="KW-1133">Transmembrane helix</keyword>
<protein>
    <submittedName>
        <fullName evidence="5">Winged helix-turn-helix domain-containing protein</fullName>
    </submittedName>
</protein>
<keyword evidence="3" id="KW-0812">Transmembrane</keyword>
<dbReference type="GO" id="GO:0003677">
    <property type="term" value="F:DNA binding"/>
    <property type="evidence" value="ECO:0007669"/>
    <property type="project" value="UniProtKB-UniRule"/>
</dbReference>
<dbReference type="Gene3D" id="1.10.10.10">
    <property type="entry name" value="Winged helix-like DNA-binding domain superfamily/Winged helix DNA-binding domain"/>
    <property type="match status" value="1"/>
</dbReference>
<evidence type="ECO:0000256" key="3">
    <source>
        <dbReference type="SAM" id="Phobius"/>
    </source>
</evidence>
<organism evidence="5">
    <name type="scientific">Lysobacter firmicutimachus</name>
    <dbReference type="NCBI Taxonomy" id="1792846"/>
    <lineage>
        <taxon>Bacteria</taxon>
        <taxon>Pseudomonadati</taxon>
        <taxon>Pseudomonadota</taxon>
        <taxon>Gammaproteobacteria</taxon>
        <taxon>Lysobacterales</taxon>
        <taxon>Lysobacteraceae</taxon>
        <taxon>Lysobacter</taxon>
    </lineage>
</organism>
<dbReference type="AlphaFoldDB" id="A0AAU8MZU4"/>
<dbReference type="SUPFAM" id="SSF81901">
    <property type="entry name" value="HCP-like"/>
    <property type="match status" value="1"/>
</dbReference>
<dbReference type="InterPro" id="IPR016032">
    <property type="entry name" value="Sig_transdc_resp-reg_C-effctor"/>
</dbReference>
<dbReference type="SUPFAM" id="SSF46894">
    <property type="entry name" value="C-terminal effector domain of the bipartite response regulators"/>
    <property type="match status" value="1"/>
</dbReference>
<keyword evidence="1 2" id="KW-0238">DNA-binding</keyword>
<keyword evidence="3" id="KW-0472">Membrane</keyword>